<dbReference type="SUPFAM" id="SSF53474">
    <property type="entry name" value="alpha/beta-Hydrolases"/>
    <property type="match status" value="1"/>
</dbReference>
<accession>A0ABS0SLA1</accession>
<dbReference type="Proteomes" id="UP000641139">
    <property type="component" value="Unassembled WGS sequence"/>
</dbReference>
<sequence>MGIFKKANNIYITVRDTYTSISGSSYEEAEEVIIEATNGDLELISQKKVIMQGLGKEGDTTENSSIQSLKRITQERSLSVKTIDCLDELEVGYFADNSKGKTKGVIKGKEYVFKVTEYLEDIPNDEEKQNITWEFFYRDENGDIVLGSKKNKKGDTFILHTKEHDVENENIEIVAYFNHSKKEKEGYIRLPYYLYDKIPEIGRLYFVGGAANDSDGWNYIPRFKKIWNELGFKDFKRIDVSEGKIADVLFVEHFREAPFYYTNTIPPIKIEIKNQKMFKKALFDIKSDLKTNPLSIGRQLNLVGYSYGSVMVSQVTLALISEGYIVDNLILIGSPIPDNSDLMKLLKIGLSTNKIRNIIREDIVGDYLSNPDDYFEFIKGGIQSAPFVGEGDDAPHFDLARPNKEADDKIRKLGIRLRKKGVK</sequence>
<name>A0ABS0SLA1_9FLAO</name>
<protein>
    <submittedName>
        <fullName evidence="1">Uncharacterized protein</fullName>
    </submittedName>
</protein>
<dbReference type="RefSeq" id="WP_198466360.1">
    <property type="nucleotide sequence ID" value="NZ_JAEFDC010000003.1"/>
</dbReference>
<evidence type="ECO:0000313" key="2">
    <source>
        <dbReference type="Proteomes" id="UP000641139"/>
    </source>
</evidence>
<keyword evidence="2" id="KW-1185">Reference proteome</keyword>
<reference evidence="1 2" key="1">
    <citation type="journal article" date="2021" name="Int. J. Syst. Evol. Microbiol.">
        <title>Capnocytophaga periodontitidis sp. nov., isolated from subgingival plaque of periodontitis patient.</title>
        <authorList>
            <person name="Zhang Y."/>
            <person name="Qiao D."/>
            <person name="Shi W."/>
            <person name="Wu D."/>
            <person name="Cai M."/>
        </authorList>
    </citation>
    <scope>NUCLEOTIDE SEQUENCE [LARGE SCALE GENOMIC DNA]</scope>
    <source>
        <strain evidence="1 2">051621</strain>
    </source>
</reference>
<dbReference type="EMBL" id="JAEFDC010000003">
    <property type="protein sequence ID" value="MBI1646550.1"/>
    <property type="molecule type" value="Genomic_DNA"/>
</dbReference>
<dbReference type="InterPro" id="IPR029058">
    <property type="entry name" value="AB_hydrolase_fold"/>
</dbReference>
<proteinExistence type="predicted"/>
<comment type="caution">
    <text evidence="1">The sequence shown here is derived from an EMBL/GenBank/DDBJ whole genome shotgun (WGS) entry which is preliminary data.</text>
</comment>
<organism evidence="1 2">
    <name type="scientific">Capnocytophaga periodontitidis</name>
    <dbReference type="NCBI Taxonomy" id="2795027"/>
    <lineage>
        <taxon>Bacteria</taxon>
        <taxon>Pseudomonadati</taxon>
        <taxon>Bacteroidota</taxon>
        <taxon>Flavobacteriia</taxon>
        <taxon>Flavobacteriales</taxon>
        <taxon>Flavobacteriaceae</taxon>
        <taxon>Capnocytophaga</taxon>
    </lineage>
</organism>
<evidence type="ECO:0000313" key="1">
    <source>
        <dbReference type="EMBL" id="MBI1646550.1"/>
    </source>
</evidence>
<gene>
    <name evidence="1" type="ORF">I7X30_05690</name>
</gene>